<protein>
    <submittedName>
        <fullName evidence="2">Uncharacterized protein</fullName>
    </submittedName>
</protein>
<gene>
    <name evidence="2" type="ORF">LTR36_002421</name>
</gene>
<evidence type="ECO:0000313" key="2">
    <source>
        <dbReference type="EMBL" id="KAK4545857.1"/>
    </source>
</evidence>
<feature type="compositionally biased region" description="Basic and acidic residues" evidence="1">
    <location>
        <begin position="1"/>
        <end position="11"/>
    </location>
</feature>
<evidence type="ECO:0000313" key="3">
    <source>
        <dbReference type="Proteomes" id="UP001324427"/>
    </source>
</evidence>
<sequence length="398" mass="45318">MALFSHLRDSDQAASALGKRKRPAPAPGLIDLTVDSDGDADTAHVLSKRHTTNQIDGVDIAQTSPAALTQSPSALKTCPPHLTILHNLYCLLANDTHRGFDRFTAKYTQAQVLAMLLANEDYTDKDKLLAIGGDVKHKGPGWYMHVLTDDNDSDWFKLYIGQGERVKIRVDYHRKPSVLKKNTALHYQLLRKPGRQYNYVLLAALPEALPAKTLRKYLPEGAALRQPERGCMVANPLNQHHDDEAARRASCQLRYSTDPEIREHYKDACDYLRLVEYKPSMEAMREKSKKKDLFRQASNEFERVVHIRCNTCKSDATIKKDPLPIFDNVTGKYLVRQQSCFNCPKGDRRQFKSTMFYSIDGRPTMSMSWLGKHRKTPKSTNQYEDNGRWKAPTVVLEE</sequence>
<reference evidence="2 3" key="1">
    <citation type="submission" date="2021-11" db="EMBL/GenBank/DDBJ databases">
        <title>Black yeast isolated from Biological Soil Crust.</title>
        <authorList>
            <person name="Kurbessoian T."/>
        </authorList>
    </citation>
    <scope>NUCLEOTIDE SEQUENCE [LARGE SCALE GENOMIC DNA]</scope>
    <source>
        <strain evidence="2 3">CCFEE 5522</strain>
    </source>
</reference>
<accession>A0AAV9JLH1</accession>
<comment type="caution">
    <text evidence="2">The sequence shown here is derived from an EMBL/GenBank/DDBJ whole genome shotgun (WGS) entry which is preliminary data.</text>
</comment>
<feature type="region of interest" description="Disordered" evidence="1">
    <location>
        <begin position="1"/>
        <end position="24"/>
    </location>
</feature>
<dbReference type="Proteomes" id="UP001324427">
    <property type="component" value="Unassembled WGS sequence"/>
</dbReference>
<dbReference type="EMBL" id="JAVFHQ010000017">
    <property type="protein sequence ID" value="KAK4545857.1"/>
    <property type="molecule type" value="Genomic_DNA"/>
</dbReference>
<name>A0AAV9JLH1_9PEZI</name>
<proteinExistence type="predicted"/>
<keyword evidence="3" id="KW-1185">Reference proteome</keyword>
<evidence type="ECO:0000256" key="1">
    <source>
        <dbReference type="SAM" id="MobiDB-lite"/>
    </source>
</evidence>
<dbReference type="AlphaFoldDB" id="A0AAV9JLH1"/>
<organism evidence="2 3">
    <name type="scientific">Oleoguttula mirabilis</name>
    <dbReference type="NCBI Taxonomy" id="1507867"/>
    <lineage>
        <taxon>Eukaryota</taxon>
        <taxon>Fungi</taxon>
        <taxon>Dikarya</taxon>
        <taxon>Ascomycota</taxon>
        <taxon>Pezizomycotina</taxon>
        <taxon>Dothideomycetes</taxon>
        <taxon>Dothideomycetidae</taxon>
        <taxon>Mycosphaerellales</taxon>
        <taxon>Teratosphaeriaceae</taxon>
        <taxon>Oleoguttula</taxon>
    </lineage>
</organism>
<feature type="region of interest" description="Disordered" evidence="1">
    <location>
        <begin position="368"/>
        <end position="387"/>
    </location>
</feature>